<organism evidence="6 7">
    <name type="scientific">Aerococcus christensenii</name>
    <dbReference type="NCBI Taxonomy" id="87541"/>
    <lineage>
        <taxon>Bacteria</taxon>
        <taxon>Bacillati</taxon>
        <taxon>Bacillota</taxon>
        <taxon>Bacilli</taxon>
        <taxon>Lactobacillales</taxon>
        <taxon>Aerococcaceae</taxon>
        <taxon>Aerococcus</taxon>
    </lineage>
</organism>
<keyword evidence="7" id="KW-1185">Reference proteome</keyword>
<evidence type="ECO:0000256" key="5">
    <source>
        <dbReference type="SAM" id="Phobius"/>
    </source>
</evidence>
<feature type="transmembrane region" description="Helical" evidence="5">
    <location>
        <begin position="173"/>
        <end position="193"/>
    </location>
</feature>
<feature type="transmembrane region" description="Helical" evidence="5">
    <location>
        <begin position="6"/>
        <end position="22"/>
    </location>
</feature>
<dbReference type="AlphaFoldDB" id="A0A0X8F7Z8"/>
<evidence type="ECO:0000256" key="1">
    <source>
        <dbReference type="ARBA" id="ARBA00004141"/>
    </source>
</evidence>
<sequence>MIPYIGIVLSLVTFMFGTFLYNRYHHFFLFSPLFVAMVLSIGFLLITGIPYETYQPGGKVIMFFLDPATIAFAVPLYKQRALLFKYWKQIVAMLIAGLVLSVICVTIAAQILHMDKGIIGAMMPQAATTAIALPIAESIGGIKAITALAVILNAVLVSALGKTVLDKLHITDPIARGLALGTAGHTVGAAVALQNGETEGAMASLAMVVVSVLTVFVVPILAPIFGL</sequence>
<dbReference type="GO" id="GO:0016020">
    <property type="term" value="C:membrane"/>
    <property type="evidence" value="ECO:0007669"/>
    <property type="project" value="UniProtKB-SubCell"/>
</dbReference>
<protein>
    <submittedName>
        <fullName evidence="6">Antiholin LrgB</fullName>
    </submittedName>
</protein>
<proteinExistence type="predicted"/>
<dbReference type="EMBL" id="PKGZ01000001">
    <property type="protein sequence ID" value="PKY91909.1"/>
    <property type="molecule type" value="Genomic_DNA"/>
</dbReference>
<dbReference type="InterPro" id="IPR007300">
    <property type="entry name" value="CidB/LrgB"/>
</dbReference>
<dbReference type="PANTHER" id="PTHR30249">
    <property type="entry name" value="PUTATIVE SEROTONIN TRANSPORTER"/>
    <property type="match status" value="1"/>
</dbReference>
<dbReference type="Proteomes" id="UP000234775">
    <property type="component" value="Unassembled WGS sequence"/>
</dbReference>
<feature type="transmembrane region" description="Helical" evidence="5">
    <location>
        <begin position="205"/>
        <end position="225"/>
    </location>
</feature>
<evidence type="ECO:0000256" key="4">
    <source>
        <dbReference type="ARBA" id="ARBA00023136"/>
    </source>
</evidence>
<dbReference type="Pfam" id="PF04172">
    <property type="entry name" value="LrgB"/>
    <property type="match status" value="1"/>
</dbReference>
<reference evidence="6 7" key="1">
    <citation type="submission" date="2017-12" db="EMBL/GenBank/DDBJ databases">
        <title>Phylogenetic diversity of female urinary microbiome.</title>
        <authorList>
            <person name="Thomas-White K."/>
            <person name="Wolfe A.J."/>
        </authorList>
    </citation>
    <scope>NUCLEOTIDE SEQUENCE [LARGE SCALE GENOMIC DNA]</scope>
    <source>
        <strain evidence="6 7">UMB0844</strain>
    </source>
</reference>
<dbReference type="RefSeq" id="WP_060776618.1">
    <property type="nucleotide sequence ID" value="NZ_CP014159.1"/>
</dbReference>
<keyword evidence="4 5" id="KW-0472">Membrane</keyword>
<keyword evidence="3 5" id="KW-1133">Transmembrane helix</keyword>
<dbReference type="PANTHER" id="PTHR30249:SF0">
    <property type="entry name" value="PLASTIDAL GLYCOLATE_GLYCERATE TRANSLOCATOR 1, CHLOROPLASTIC"/>
    <property type="match status" value="1"/>
</dbReference>
<feature type="transmembrane region" description="Helical" evidence="5">
    <location>
        <begin position="142"/>
        <end position="161"/>
    </location>
</feature>
<dbReference type="KEGG" id="acg:AWM71_03110"/>
<name>A0A0X8F7Z8_9LACT</name>
<evidence type="ECO:0000256" key="3">
    <source>
        <dbReference type="ARBA" id="ARBA00022989"/>
    </source>
</evidence>
<comment type="subcellular location">
    <subcellularLocation>
        <location evidence="1">Membrane</location>
        <topology evidence="1">Multi-pass membrane protein</topology>
    </subcellularLocation>
</comment>
<comment type="caution">
    <text evidence="6">The sequence shown here is derived from an EMBL/GenBank/DDBJ whole genome shotgun (WGS) entry which is preliminary data.</text>
</comment>
<accession>A0A0X8F7Z8</accession>
<feature type="transmembrane region" description="Helical" evidence="5">
    <location>
        <begin position="29"/>
        <end position="49"/>
    </location>
</feature>
<keyword evidence="2 5" id="KW-0812">Transmembrane</keyword>
<dbReference type="NCBIfam" id="NF003291">
    <property type="entry name" value="PRK04288.1"/>
    <property type="match status" value="1"/>
</dbReference>
<evidence type="ECO:0000256" key="2">
    <source>
        <dbReference type="ARBA" id="ARBA00022692"/>
    </source>
</evidence>
<gene>
    <name evidence="6" type="ORF">CYJ27_00245</name>
</gene>
<evidence type="ECO:0000313" key="7">
    <source>
        <dbReference type="Proteomes" id="UP000234775"/>
    </source>
</evidence>
<evidence type="ECO:0000313" key="6">
    <source>
        <dbReference type="EMBL" id="PKY91909.1"/>
    </source>
</evidence>
<feature type="transmembrane region" description="Helical" evidence="5">
    <location>
        <begin position="90"/>
        <end position="112"/>
    </location>
</feature>
<feature type="transmembrane region" description="Helical" evidence="5">
    <location>
        <begin position="61"/>
        <end position="78"/>
    </location>
</feature>